<feature type="non-terminal residue" evidence="2">
    <location>
        <position position="246"/>
    </location>
</feature>
<dbReference type="Proteomes" id="UP000249645">
    <property type="component" value="Unassembled WGS sequence"/>
</dbReference>
<evidence type="ECO:0000313" key="3">
    <source>
        <dbReference type="Proteomes" id="UP000249645"/>
    </source>
</evidence>
<keyword evidence="2" id="KW-0547">Nucleotide-binding</keyword>
<dbReference type="AlphaFoldDB" id="A0A2W5GHT9"/>
<name>A0A2W5GHT9_9SPHI</name>
<evidence type="ECO:0000313" key="2">
    <source>
        <dbReference type="EMBL" id="PZP45306.1"/>
    </source>
</evidence>
<accession>A0A2W5GHT9</accession>
<keyword evidence="1" id="KW-0472">Membrane</keyword>
<feature type="transmembrane region" description="Helical" evidence="1">
    <location>
        <begin position="32"/>
        <end position="50"/>
    </location>
</feature>
<keyword evidence="1" id="KW-1133">Transmembrane helix</keyword>
<dbReference type="GO" id="GO:0005524">
    <property type="term" value="F:ATP binding"/>
    <property type="evidence" value="ECO:0007669"/>
    <property type="project" value="UniProtKB-KW"/>
</dbReference>
<gene>
    <name evidence="2" type="ORF">DI598_13425</name>
</gene>
<feature type="transmembrane region" description="Helical" evidence="1">
    <location>
        <begin position="7"/>
        <end position="26"/>
    </location>
</feature>
<sequence>MKKNYKNYITTRSLLLLLTIAGIVVLAFYQQYILTIFLATILLLQLLLWYRKHLRILQEFQQFVEGVKYHDFSQHFNVNGKGFGFSEFKEGFNAINNEFLSIGKEREKQYQYLQKIMDLVDTGILLFDMNTGDVGWMNEALRKILSIPFFKNIEALHWRYSNLLQAIKELSGKKKIVVTLNKEKVHIKLQISCSIFKVEDTHMKLIVIQNINEVVDVTESQAWHKLLRVLTHEIMNSIAPISSLAG</sequence>
<keyword evidence="2" id="KW-0067">ATP-binding</keyword>
<protein>
    <submittedName>
        <fullName evidence="2">ATP-binding protein</fullName>
    </submittedName>
</protein>
<dbReference type="EMBL" id="QFOI01000272">
    <property type="protein sequence ID" value="PZP45306.1"/>
    <property type="molecule type" value="Genomic_DNA"/>
</dbReference>
<organism evidence="2 3">
    <name type="scientific">Pseudopedobacter saltans</name>
    <dbReference type="NCBI Taxonomy" id="151895"/>
    <lineage>
        <taxon>Bacteria</taxon>
        <taxon>Pseudomonadati</taxon>
        <taxon>Bacteroidota</taxon>
        <taxon>Sphingobacteriia</taxon>
        <taxon>Sphingobacteriales</taxon>
        <taxon>Sphingobacteriaceae</taxon>
        <taxon>Pseudopedobacter</taxon>
    </lineage>
</organism>
<evidence type="ECO:0000256" key="1">
    <source>
        <dbReference type="SAM" id="Phobius"/>
    </source>
</evidence>
<reference evidence="2 3" key="1">
    <citation type="submission" date="2017-11" db="EMBL/GenBank/DDBJ databases">
        <title>Infants hospitalized years apart are colonized by the same room-sourced microbial strains.</title>
        <authorList>
            <person name="Brooks B."/>
            <person name="Olm M.R."/>
            <person name="Firek B.A."/>
            <person name="Baker R."/>
            <person name="Thomas B.C."/>
            <person name="Morowitz M.J."/>
            <person name="Banfield J.F."/>
        </authorList>
    </citation>
    <scope>NUCLEOTIDE SEQUENCE [LARGE SCALE GENOMIC DNA]</scope>
    <source>
        <strain evidence="2">S2_009_000_R2_76</strain>
    </source>
</reference>
<proteinExistence type="predicted"/>
<comment type="caution">
    <text evidence="2">The sequence shown here is derived from an EMBL/GenBank/DDBJ whole genome shotgun (WGS) entry which is preliminary data.</text>
</comment>
<keyword evidence="1" id="KW-0812">Transmembrane</keyword>